<name>A0A1E3H329_9HYPH</name>
<protein>
    <submittedName>
        <fullName evidence="7">Ribose transport system permease protein RbsC</fullName>
    </submittedName>
</protein>
<comment type="caution">
    <text evidence="7">The sequence shown here is derived from an EMBL/GenBank/DDBJ whole genome shotgun (WGS) entry which is preliminary data.</text>
</comment>
<keyword evidence="8" id="KW-1185">Reference proteome</keyword>
<sequence>MTTASEGPRTSSGRTWLRLGSGATGPFIGLIALCAFLAFSSDTFLTMRNFLNVMDQITVIGVMAIGMTFVILIGGIDLSVGSVLALSAMVMAWLGNQMGVPFPLAILCALVAASLCGVVSGLMITRLNMPPFIATLAMMSIARGIASMITDGSQIVGFPFWFSDLAIIRYGGLLSSTVAVMLVLTAIAYVFLKYRPSGRALYALGGSPEVARLAGIRVASATIWVYTACAFTAGLAGVILSARLDSAQPSSGLGYELDTIAAVVIGGASLSGGVGSIAGTAVGVLIIGFLRNGLNLLHVSPFVQQVVIGVVIALAVAADSFRKRGR</sequence>
<evidence type="ECO:0000256" key="5">
    <source>
        <dbReference type="ARBA" id="ARBA00023136"/>
    </source>
</evidence>
<feature type="transmembrane region" description="Helical" evidence="6">
    <location>
        <begin position="132"/>
        <end position="150"/>
    </location>
</feature>
<evidence type="ECO:0000256" key="1">
    <source>
        <dbReference type="ARBA" id="ARBA00004651"/>
    </source>
</evidence>
<dbReference type="OrthoDB" id="6384190at2"/>
<dbReference type="InterPro" id="IPR001851">
    <property type="entry name" value="ABC_transp_permease"/>
</dbReference>
<feature type="transmembrane region" description="Helical" evidence="6">
    <location>
        <begin position="213"/>
        <end position="240"/>
    </location>
</feature>
<dbReference type="PANTHER" id="PTHR32196:SF72">
    <property type="entry name" value="RIBOSE IMPORT PERMEASE PROTEIN RBSC"/>
    <property type="match status" value="1"/>
</dbReference>
<feature type="transmembrane region" description="Helical" evidence="6">
    <location>
        <begin position="102"/>
        <end position="125"/>
    </location>
</feature>
<dbReference type="GO" id="GO:0022857">
    <property type="term" value="F:transmembrane transporter activity"/>
    <property type="evidence" value="ECO:0007669"/>
    <property type="project" value="InterPro"/>
</dbReference>
<gene>
    <name evidence="7" type="primary">rbsC_3</name>
    <name evidence="7" type="ORF">A6302_01979</name>
</gene>
<evidence type="ECO:0000256" key="4">
    <source>
        <dbReference type="ARBA" id="ARBA00022989"/>
    </source>
</evidence>
<dbReference type="PATRIC" id="fig|1439726.3.peg.2094"/>
<keyword evidence="2" id="KW-1003">Cell membrane</keyword>
<evidence type="ECO:0000256" key="2">
    <source>
        <dbReference type="ARBA" id="ARBA00022475"/>
    </source>
</evidence>
<accession>A0A1E3H329</accession>
<feature type="transmembrane region" description="Helical" evidence="6">
    <location>
        <begin position="260"/>
        <end position="290"/>
    </location>
</feature>
<dbReference type="Pfam" id="PF02653">
    <property type="entry name" value="BPD_transp_2"/>
    <property type="match status" value="1"/>
</dbReference>
<keyword evidence="5 6" id="KW-0472">Membrane</keyword>
<keyword evidence="3 6" id="KW-0812">Transmembrane</keyword>
<organism evidence="7 8">
    <name type="scientific">Methylobrevis pamukkalensis</name>
    <dbReference type="NCBI Taxonomy" id="1439726"/>
    <lineage>
        <taxon>Bacteria</taxon>
        <taxon>Pseudomonadati</taxon>
        <taxon>Pseudomonadota</taxon>
        <taxon>Alphaproteobacteria</taxon>
        <taxon>Hyphomicrobiales</taxon>
        <taxon>Pleomorphomonadaceae</taxon>
        <taxon>Methylobrevis</taxon>
    </lineage>
</organism>
<evidence type="ECO:0000256" key="3">
    <source>
        <dbReference type="ARBA" id="ARBA00022692"/>
    </source>
</evidence>
<reference evidence="7 8" key="1">
    <citation type="submission" date="2016-07" db="EMBL/GenBank/DDBJ databases">
        <title>Draft Genome Sequence of Methylobrevis pamukkalensis PK2.</title>
        <authorList>
            <person name="Vasilenko O.V."/>
            <person name="Doronina N.V."/>
            <person name="Shmareva M.N."/>
            <person name="Tarlachkov S.V."/>
            <person name="Mustakhimov I."/>
            <person name="Trotsenko Y.A."/>
        </authorList>
    </citation>
    <scope>NUCLEOTIDE SEQUENCE [LARGE SCALE GENOMIC DNA]</scope>
    <source>
        <strain evidence="7 8">PK2</strain>
    </source>
</reference>
<dbReference type="PANTHER" id="PTHR32196">
    <property type="entry name" value="ABC TRANSPORTER PERMEASE PROTEIN YPHD-RELATED-RELATED"/>
    <property type="match status" value="1"/>
</dbReference>
<feature type="transmembrane region" description="Helical" evidence="6">
    <location>
        <begin position="302"/>
        <end position="321"/>
    </location>
</feature>
<dbReference type="EMBL" id="MCRJ01000042">
    <property type="protein sequence ID" value="ODN70694.1"/>
    <property type="molecule type" value="Genomic_DNA"/>
</dbReference>
<dbReference type="AlphaFoldDB" id="A0A1E3H329"/>
<evidence type="ECO:0000256" key="6">
    <source>
        <dbReference type="SAM" id="Phobius"/>
    </source>
</evidence>
<dbReference type="GO" id="GO:0005886">
    <property type="term" value="C:plasma membrane"/>
    <property type="evidence" value="ECO:0007669"/>
    <property type="project" value="UniProtKB-SubCell"/>
</dbReference>
<keyword evidence="4 6" id="KW-1133">Transmembrane helix</keyword>
<comment type="subcellular location">
    <subcellularLocation>
        <location evidence="1">Cell membrane</location>
        <topology evidence="1">Multi-pass membrane protein</topology>
    </subcellularLocation>
</comment>
<evidence type="ECO:0000313" key="7">
    <source>
        <dbReference type="EMBL" id="ODN70694.1"/>
    </source>
</evidence>
<dbReference type="Proteomes" id="UP000094622">
    <property type="component" value="Unassembled WGS sequence"/>
</dbReference>
<proteinExistence type="predicted"/>
<dbReference type="CDD" id="cd06579">
    <property type="entry name" value="TM_PBP1_transp_AraH_like"/>
    <property type="match status" value="1"/>
</dbReference>
<dbReference type="RefSeq" id="WP_069306720.1">
    <property type="nucleotide sequence ID" value="NZ_MCRJ01000042.1"/>
</dbReference>
<evidence type="ECO:0000313" key="8">
    <source>
        <dbReference type="Proteomes" id="UP000094622"/>
    </source>
</evidence>
<feature type="transmembrane region" description="Helical" evidence="6">
    <location>
        <begin position="57"/>
        <end position="90"/>
    </location>
</feature>
<feature type="transmembrane region" description="Helical" evidence="6">
    <location>
        <begin position="170"/>
        <end position="192"/>
    </location>
</feature>